<dbReference type="Pfam" id="PF11863">
    <property type="entry name" value="DUF3383"/>
    <property type="match status" value="1"/>
</dbReference>
<dbReference type="EMBL" id="BK014722">
    <property type="protein sequence ID" value="DAD69506.1"/>
    <property type="molecule type" value="Genomic_DNA"/>
</dbReference>
<organism evidence="1">
    <name type="scientific">Siphoviridae sp. ctR0j7</name>
    <dbReference type="NCBI Taxonomy" id="2823580"/>
    <lineage>
        <taxon>Viruses</taxon>
        <taxon>Duplodnaviria</taxon>
        <taxon>Heunggongvirae</taxon>
        <taxon>Uroviricota</taxon>
        <taxon>Caudoviricetes</taxon>
    </lineage>
</organism>
<sequence>MAKLDRLVNLNISLNTTAIATESFSDMMIVGLHAATTARMAAITSAGELLDMGLSASDPMYQAALAAFSQTPTLAKVYIGRRAAKKITLSGEQIAAKITLPSGEVLDIDGTAAQGAAALPASLKASASGDTLTIAEAADIAVKPIKGAMALSATESYTDALNEIIKAGGSWYGLVVADRTESVVLEVAAWAEANVKLFGTATDDVKVLNGAVRTDIASKLMDKQYFRTFPIFDREAATEFNEAALMAKCFTFYPGGETWANKRLAGITADRLAEGEYIAAAGKNCTTFEMFKSFALTQGGKTAAGEWIDVIRFRDWLHNEMQADVAFALINGDGKIPYTDEGITILANAMQKSLQLGVRRGGIAPEELDENDKVIPSYIIKKPKAAQISPNNKASRVLNDLGGSARLAGAIHVVNIKFSLGYE</sequence>
<name>A0A8S5LHT8_9CAUD</name>
<reference evidence="1" key="1">
    <citation type="journal article" date="2021" name="Proc. Natl. Acad. Sci. U.S.A.">
        <title>A Catalog of Tens of Thousands of Viruses from Human Metagenomes Reveals Hidden Associations with Chronic Diseases.</title>
        <authorList>
            <person name="Tisza M.J."/>
            <person name="Buck C.B."/>
        </authorList>
    </citation>
    <scope>NUCLEOTIDE SEQUENCE</scope>
    <source>
        <strain evidence="1">CtR0j7</strain>
    </source>
</reference>
<evidence type="ECO:0000313" key="1">
    <source>
        <dbReference type="EMBL" id="DAD69506.1"/>
    </source>
</evidence>
<proteinExistence type="predicted"/>
<dbReference type="InterPro" id="IPR021808">
    <property type="entry name" value="DUF3383"/>
</dbReference>
<protein>
    <submittedName>
        <fullName evidence="1">Tail sheath protein</fullName>
    </submittedName>
</protein>
<accession>A0A8S5LHT8</accession>